<dbReference type="eggNOG" id="arCOG00945">
    <property type="taxonomic scope" value="Archaea"/>
</dbReference>
<keyword evidence="2" id="KW-1185">Reference proteome</keyword>
<dbReference type="SUPFAM" id="SSF102114">
    <property type="entry name" value="Radical SAM enzymes"/>
    <property type="match status" value="1"/>
</dbReference>
<dbReference type="STRING" id="272844.PAB1917"/>
<organism evidence="1 2">
    <name type="scientific">Pyrococcus abyssi (strain GE5 / Orsay)</name>
    <dbReference type="NCBI Taxonomy" id="272844"/>
    <lineage>
        <taxon>Archaea</taxon>
        <taxon>Methanobacteriati</taxon>
        <taxon>Methanobacteriota</taxon>
        <taxon>Thermococci</taxon>
        <taxon>Thermococcales</taxon>
        <taxon>Thermococcaceae</taxon>
        <taxon>Pyrococcus</taxon>
    </lineage>
</organism>
<dbReference type="EMBL" id="AJ248285">
    <property type="protein sequence ID" value="CAD55659.1"/>
    <property type="molecule type" value="Genomic_DNA"/>
</dbReference>
<dbReference type="InterPro" id="IPR058240">
    <property type="entry name" value="rSAM_sf"/>
</dbReference>
<gene>
    <name evidence="1" type="ORF">PAB1917</name>
</gene>
<proteinExistence type="predicted"/>
<dbReference type="PATRIC" id="fig|272844.11.peg.715"/>
<name>Q8J2Y0_PYRAB</name>
<accession>Q8J2Y0</accession>
<dbReference type="Proteomes" id="UP000000810">
    <property type="component" value="Chromosome"/>
</dbReference>
<dbReference type="AlphaFoldDB" id="Q8J2Y0"/>
<dbReference type="Gene3D" id="3.20.20.70">
    <property type="entry name" value="Aldolase class I"/>
    <property type="match status" value="1"/>
</dbReference>
<reference evidence="1 2" key="1">
    <citation type="journal article" date="2003" name="Mol. Microbiol.">
        <title>An integrated analysis of the genome of the hyperthermophilic archaeon Pyrococcus abyssi.</title>
        <authorList>
            <person name="Cohen G."/>
            <person name="Barbe V."/>
            <person name="Flament D."/>
            <person name="Galperin M."/>
            <person name="Heilig R."/>
            <person name="Ripp R."/>
            <person name="Lecompte O."/>
            <person name="Prieur D."/>
            <person name="Poch O."/>
            <person name="Quellerou J."/>
            <person name="Thierry J.C."/>
            <person name="Van der Oost J."/>
            <person name="Weissenbach J."/>
            <person name="Zivanovic Y."/>
            <person name="Forterre P."/>
        </authorList>
    </citation>
    <scope>NUCLEOTIDE SEQUENCE [LARGE SCALE GENOMIC DNA]</scope>
    <source>
        <strain evidence="2">GE5 / Orsay</strain>
    </source>
</reference>
<evidence type="ECO:0000313" key="2">
    <source>
        <dbReference type="Proteomes" id="UP000000810"/>
    </source>
</evidence>
<dbReference type="InterPro" id="IPR013785">
    <property type="entry name" value="Aldolase_TIM"/>
</dbReference>
<evidence type="ECO:0000313" key="1">
    <source>
        <dbReference type="EMBL" id="CAD55659.1"/>
    </source>
</evidence>
<dbReference type="HOGENOM" id="CLU_1237955_0_0_2"/>
<sequence>MTRPLANGRGSYPLVKRAFESMLRNGLSLKIISVLTKLHEGFPPEEFYDWIVRERIRAINARPVSSSREENPMHDKFFPDFDKLAKWYIELYEIWKSRSDGVVLYPAELWIQAFAMREQYSGLCALKGGTCYKYLGIDHKGDVYVCDRMVIRLDNINRVQRLEDLLFHPRLKQIYVRLTLFAQLIKNAQVASFGIIVWEVALTTPLSMEISFKGTPCANTIEN</sequence>
<protein>
    <submittedName>
        <fullName evidence="1">Uncharacterized protein</fullName>
    </submittedName>
</protein>
<dbReference type="KEGG" id="pab:PAB1917"/>